<sequence length="83" mass="9925">MAAAIKALNAKIRSNKYTDYFCSTRTFLHGQLRSMLGEAGFRRRWTKKQRIRKRKYKVYRLMSVQISGVRRVTLVSRSRRLRT</sequence>
<proteinExistence type="predicted"/>
<dbReference type="RefSeq" id="XP_040788212.1">
    <property type="nucleotide sequence ID" value="XM_040933387.1"/>
</dbReference>
<dbReference type="OrthoDB" id="1697690at2759"/>
<reference evidence="1" key="1">
    <citation type="submission" date="2020-01" db="EMBL/GenBank/DDBJ databases">
        <authorList>
            <consortium name="DOE Joint Genome Institute"/>
            <person name="Haridas S."/>
            <person name="Albert R."/>
            <person name="Binder M."/>
            <person name="Bloem J."/>
            <person name="Labutti K."/>
            <person name="Salamov A."/>
            <person name="Andreopoulos B."/>
            <person name="Baker S.E."/>
            <person name="Barry K."/>
            <person name="Bills G."/>
            <person name="Bluhm B.H."/>
            <person name="Cannon C."/>
            <person name="Castanera R."/>
            <person name="Culley D.E."/>
            <person name="Daum C."/>
            <person name="Ezra D."/>
            <person name="Gonzalez J.B."/>
            <person name="Henrissat B."/>
            <person name="Kuo A."/>
            <person name="Liang C."/>
            <person name="Lipzen A."/>
            <person name="Lutzoni F."/>
            <person name="Magnuson J."/>
            <person name="Mondo S."/>
            <person name="Nolan M."/>
            <person name="Ohm R."/>
            <person name="Pangilinan J."/>
            <person name="Park H.-J."/>
            <person name="Ramirez L."/>
            <person name="Alfaro M."/>
            <person name="Sun H."/>
            <person name="Tritt A."/>
            <person name="Yoshinaga Y."/>
            <person name="Zwiers L.-H."/>
            <person name="Turgeon B.G."/>
            <person name="Goodwin S.B."/>
            <person name="Spatafora J.W."/>
            <person name="Crous P.W."/>
            <person name="Grigoriev I.V."/>
        </authorList>
    </citation>
    <scope>NUCLEOTIDE SEQUENCE</scope>
    <source>
        <strain evidence="1">CBS 394.84</strain>
    </source>
</reference>
<evidence type="ECO:0000313" key="1">
    <source>
        <dbReference type="EMBL" id="KAF1845649.1"/>
    </source>
</evidence>
<accession>A0A9P4GI45</accession>
<name>A0A9P4GI45_9PLEO</name>
<protein>
    <submittedName>
        <fullName evidence="1">Uncharacterized protein</fullName>
    </submittedName>
</protein>
<dbReference type="GeneID" id="63850638"/>
<keyword evidence="2" id="KW-1185">Reference proteome</keyword>
<dbReference type="Proteomes" id="UP000800039">
    <property type="component" value="Unassembled WGS sequence"/>
</dbReference>
<evidence type="ECO:0000313" key="2">
    <source>
        <dbReference type="Proteomes" id="UP000800039"/>
    </source>
</evidence>
<gene>
    <name evidence="1" type="ORF">K460DRAFT_366493</name>
</gene>
<organism evidence="1 2">
    <name type="scientific">Cucurbitaria berberidis CBS 394.84</name>
    <dbReference type="NCBI Taxonomy" id="1168544"/>
    <lineage>
        <taxon>Eukaryota</taxon>
        <taxon>Fungi</taxon>
        <taxon>Dikarya</taxon>
        <taxon>Ascomycota</taxon>
        <taxon>Pezizomycotina</taxon>
        <taxon>Dothideomycetes</taxon>
        <taxon>Pleosporomycetidae</taxon>
        <taxon>Pleosporales</taxon>
        <taxon>Pleosporineae</taxon>
        <taxon>Cucurbitariaceae</taxon>
        <taxon>Cucurbitaria</taxon>
    </lineage>
</organism>
<dbReference type="AlphaFoldDB" id="A0A9P4GI45"/>
<comment type="caution">
    <text evidence="1">The sequence shown here is derived from an EMBL/GenBank/DDBJ whole genome shotgun (WGS) entry which is preliminary data.</text>
</comment>
<dbReference type="EMBL" id="ML976616">
    <property type="protein sequence ID" value="KAF1845649.1"/>
    <property type="molecule type" value="Genomic_DNA"/>
</dbReference>